<evidence type="ECO:0000313" key="2">
    <source>
        <dbReference type="Proteomes" id="UP000077701"/>
    </source>
</evidence>
<dbReference type="RefSeq" id="WP_068898575.1">
    <property type="nucleotide sequence ID" value="NZ_BDCX01000009.1"/>
</dbReference>
<evidence type="ECO:0000313" key="1">
    <source>
        <dbReference type="EMBL" id="GAT68215.1"/>
    </source>
</evidence>
<dbReference type="Proteomes" id="UP000077701">
    <property type="component" value="Unassembled WGS sequence"/>
</dbReference>
<dbReference type="OrthoDB" id="3538388at2"/>
<reference evidence="1 2" key="1">
    <citation type="journal article" date="2016" name="Genome Announc.">
        <title>Draft Genome Sequence of Planomonospora sphaerica JCM9374, a Rare Actinomycete.</title>
        <authorList>
            <person name="Dohra H."/>
            <person name="Suzuki T."/>
            <person name="Inoue Y."/>
            <person name="Kodani S."/>
        </authorList>
    </citation>
    <scope>NUCLEOTIDE SEQUENCE [LARGE SCALE GENOMIC DNA]</scope>
    <source>
        <strain evidence="1 2">JCM 9374</strain>
    </source>
</reference>
<protein>
    <submittedName>
        <fullName evidence="1">Uncharacterized protein</fullName>
    </submittedName>
</protein>
<dbReference type="STRING" id="161355.PS9374_03876"/>
<proteinExistence type="predicted"/>
<sequence>MRTLTDRPQEFAGDGSGLHVAGGHLVAGLPPGRHRVRLPLTGAGRAAALLLYGHPGPYGTVYGLAVLDDQGRVMLDSPGARPRQAVAAESGLVFESRLYGTTGTRTCAASSWSAGPVRR</sequence>
<accession>A0A161LM29</accession>
<organism evidence="1 2">
    <name type="scientific">Planomonospora sphaerica</name>
    <dbReference type="NCBI Taxonomy" id="161355"/>
    <lineage>
        <taxon>Bacteria</taxon>
        <taxon>Bacillati</taxon>
        <taxon>Actinomycetota</taxon>
        <taxon>Actinomycetes</taxon>
        <taxon>Streptosporangiales</taxon>
        <taxon>Streptosporangiaceae</taxon>
        <taxon>Planomonospora</taxon>
    </lineage>
</organism>
<reference evidence="2" key="2">
    <citation type="submission" date="2016-04" db="EMBL/GenBank/DDBJ databases">
        <title>Planomonospora sphaerica JCM9374 whole genome shotgun sequence.</title>
        <authorList>
            <person name="Suzuki T."/>
            <person name="Dohra H."/>
            <person name="Kodani S."/>
        </authorList>
    </citation>
    <scope>NUCLEOTIDE SEQUENCE [LARGE SCALE GENOMIC DNA]</scope>
    <source>
        <strain evidence="2">JCM 9374</strain>
    </source>
</reference>
<dbReference type="EMBL" id="BDCX01000009">
    <property type="protein sequence ID" value="GAT68215.1"/>
    <property type="molecule type" value="Genomic_DNA"/>
</dbReference>
<keyword evidence="2" id="KW-1185">Reference proteome</keyword>
<name>A0A161LM29_9ACTN</name>
<dbReference type="AlphaFoldDB" id="A0A161LM29"/>
<gene>
    <name evidence="1" type="ORF">PS9374_03876</name>
</gene>
<comment type="caution">
    <text evidence="1">The sequence shown here is derived from an EMBL/GenBank/DDBJ whole genome shotgun (WGS) entry which is preliminary data.</text>
</comment>